<accession>A0A402A8V2</accession>
<feature type="transmembrane region" description="Helical" evidence="1">
    <location>
        <begin position="22"/>
        <end position="43"/>
    </location>
</feature>
<reference evidence="3" key="1">
    <citation type="submission" date="2018-12" db="EMBL/GenBank/DDBJ databases">
        <title>Tengunoibacter tsumagoiensis gen. nov., sp. nov., Dictyobacter kobayashii sp. nov., D. alpinus sp. nov., and D. joshuensis sp. nov. and description of Dictyobacteraceae fam. nov. within the order Ktedonobacterales isolated from Tengu-no-mugimeshi.</title>
        <authorList>
            <person name="Wang C.M."/>
            <person name="Zheng Y."/>
            <person name="Sakai Y."/>
            <person name="Toyoda A."/>
            <person name="Minakuchi Y."/>
            <person name="Abe K."/>
            <person name="Yokota A."/>
            <person name="Yabe S."/>
        </authorList>
    </citation>
    <scope>NUCLEOTIDE SEQUENCE [LARGE SCALE GENOMIC DNA]</scope>
    <source>
        <strain evidence="3">Uno3</strain>
    </source>
</reference>
<keyword evidence="1" id="KW-1133">Transmembrane helix</keyword>
<keyword evidence="1" id="KW-0472">Membrane</keyword>
<dbReference type="AlphaFoldDB" id="A0A402A8V2"/>
<evidence type="ECO:0000313" key="2">
    <source>
        <dbReference type="EMBL" id="GCE15573.1"/>
    </source>
</evidence>
<organism evidence="2 3">
    <name type="scientific">Tengunoibacter tsumagoiensis</name>
    <dbReference type="NCBI Taxonomy" id="2014871"/>
    <lineage>
        <taxon>Bacteria</taxon>
        <taxon>Bacillati</taxon>
        <taxon>Chloroflexota</taxon>
        <taxon>Ktedonobacteria</taxon>
        <taxon>Ktedonobacterales</taxon>
        <taxon>Dictyobacteraceae</taxon>
        <taxon>Tengunoibacter</taxon>
    </lineage>
</organism>
<evidence type="ECO:0000313" key="3">
    <source>
        <dbReference type="Proteomes" id="UP000287352"/>
    </source>
</evidence>
<dbReference type="RefSeq" id="WP_161975792.1">
    <property type="nucleotide sequence ID" value="NZ_BIFR01000002.1"/>
</dbReference>
<sequence length="107" mass="12345">MSTHEGSARPLQQTRLLAKRKAIFFLTIVSFLNTMGLIAKASIGTNIDIVRYSWYASLEALAYWSPHCYARAKMKKIEKNHEHKYITYYHQRTRSASLERDHPTGTG</sequence>
<dbReference type="Proteomes" id="UP000287352">
    <property type="component" value="Unassembled WGS sequence"/>
</dbReference>
<proteinExistence type="predicted"/>
<evidence type="ECO:0000256" key="1">
    <source>
        <dbReference type="SAM" id="Phobius"/>
    </source>
</evidence>
<dbReference type="EMBL" id="BIFR01000002">
    <property type="protein sequence ID" value="GCE15573.1"/>
    <property type="molecule type" value="Genomic_DNA"/>
</dbReference>
<keyword evidence="3" id="KW-1185">Reference proteome</keyword>
<name>A0A402A8V2_9CHLR</name>
<comment type="caution">
    <text evidence="2">The sequence shown here is derived from an EMBL/GenBank/DDBJ whole genome shotgun (WGS) entry which is preliminary data.</text>
</comment>
<protein>
    <submittedName>
        <fullName evidence="2">Uncharacterized protein</fullName>
    </submittedName>
</protein>
<keyword evidence="1" id="KW-0812">Transmembrane</keyword>
<gene>
    <name evidence="2" type="ORF">KTT_54320</name>
</gene>